<evidence type="ECO:0000313" key="2">
    <source>
        <dbReference type="Proteomes" id="UP000245838"/>
    </source>
</evidence>
<dbReference type="EMBL" id="LN854557">
    <property type="protein sequence ID" value="CRL43855.1"/>
    <property type="molecule type" value="Genomic_DNA"/>
</dbReference>
<reference evidence="1 2" key="1">
    <citation type="submission" date="2015-05" db="EMBL/GenBank/DDBJ databases">
        <authorList>
            <person name="Goodhead I."/>
        </authorList>
    </citation>
    <scope>NUCLEOTIDE SEQUENCE [LARGE SCALE GENOMIC DNA]</scope>
    <source>
        <strain evidence="2">morsitans</strain>
    </source>
</reference>
<proteinExistence type="predicted"/>
<name>A0A193QG12_SODGM</name>
<dbReference type="Proteomes" id="UP000245838">
    <property type="component" value="Chromosome sggmmb4_Chromosome"/>
</dbReference>
<accession>A0A193QG12</accession>
<dbReference type="AlphaFoldDB" id="A0A193QG12"/>
<evidence type="ECO:0000313" key="1">
    <source>
        <dbReference type="EMBL" id="CRL43855.1"/>
    </source>
</evidence>
<protein>
    <submittedName>
        <fullName evidence="1">Monofunctional biosynthetic peptidoglycan transglycosylase</fullName>
    </submittedName>
</protein>
<gene>
    <name evidence="1" type="primary">mtgA</name>
    <name evidence="1" type="ORF">SGGMMB4_00545</name>
</gene>
<organism evidence="1 2">
    <name type="scientific">Sodalis glossinidius (strain morsitans)</name>
    <dbReference type="NCBI Taxonomy" id="343509"/>
    <lineage>
        <taxon>Bacteria</taxon>
        <taxon>Pseudomonadati</taxon>
        <taxon>Pseudomonadota</taxon>
        <taxon>Gammaproteobacteria</taxon>
        <taxon>Enterobacterales</taxon>
        <taxon>Bruguierivoracaceae</taxon>
        <taxon>Sodalis</taxon>
    </lineage>
</organism>
<sequence length="47" mass="5213">MLASVLPNPLSLSADAPSAYVRQRQRLILRQMLQMGGDAYLVQNGLR</sequence>